<dbReference type="Gene3D" id="3.40.50.720">
    <property type="entry name" value="NAD(P)-binding Rossmann-like Domain"/>
    <property type="match status" value="1"/>
</dbReference>
<dbReference type="InterPro" id="IPR002347">
    <property type="entry name" value="SDR_fam"/>
</dbReference>
<dbReference type="InterPro" id="IPR036291">
    <property type="entry name" value="NAD(P)-bd_dom_sf"/>
</dbReference>
<dbReference type="RefSeq" id="WP_368491682.1">
    <property type="nucleotide sequence ID" value="NZ_CP162607.1"/>
</dbReference>
<dbReference type="PRINTS" id="PR00080">
    <property type="entry name" value="SDRFAMILY"/>
</dbReference>
<dbReference type="PANTHER" id="PTHR43639:SF1">
    <property type="entry name" value="SHORT-CHAIN DEHYDROGENASE_REDUCTASE FAMILY PROTEIN"/>
    <property type="match status" value="1"/>
</dbReference>
<protein>
    <submittedName>
        <fullName evidence="3">SDR family NAD(P)-dependent oxidoreductase</fullName>
        <ecNumber evidence="3">1.1.1.-</ecNumber>
    </submittedName>
</protein>
<sequence length="252" mass="26829">MGRLKGKRALITGASNGIGRAIAESFIAEGADIFVTAYTDTRAIEALVAAAHDSGRRAESARVDLGEADVDTLFDQAHDALGGLDVLVNGPAFVSRTPFLHFSEQEYQRTLAVNLRFPFFAIQRFARDCIAQGRAGSIINLSSVSAFRALSRMAAYQASKAGLSMLTRSCALELAVHGIRVNTLSPGLTATQGNADQWRDAPDVWQARKKDIPLQRCGMPADMVGAAILLASDESAWMTGADLVIDGGLSCI</sequence>
<dbReference type="EC" id="1.1.1.-" evidence="3"/>
<evidence type="ECO:0000313" key="3">
    <source>
        <dbReference type="EMBL" id="XDK39420.1"/>
    </source>
</evidence>
<accession>A0AB39I9J3</accession>
<comment type="similarity">
    <text evidence="1">Belongs to the short-chain dehydrogenases/reductases (SDR) family.</text>
</comment>
<dbReference type="PRINTS" id="PR00081">
    <property type="entry name" value="GDHRDH"/>
</dbReference>
<name>A0AB39I9J3_9PSED</name>
<proteinExistence type="inferred from homology"/>
<dbReference type="Pfam" id="PF13561">
    <property type="entry name" value="adh_short_C2"/>
    <property type="match status" value="1"/>
</dbReference>
<dbReference type="GO" id="GO:0016491">
    <property type="term" value="F:oxidoreductase activity"/>
    <property type="evidence" value="ECO:0007669"/>
    <property type="project" value="UniProtKB-KW"/>
</dbReference>
<reference evidence="3" key="1">
    <citation type="submission" date="2024-07" db="EMBL/GenBank/DDBJ databases">
        <title>Identification and characteristics of a novel species of coltsfoot's symbiotic bacteria.</title>
        <authorList>
            <person name="Juszczyk A."/>
            <person name="Jasielczuk I."/>
            <person name="Gurgul A."/>
            <person name="Rogala M."/>
            <person name="Kowalczyk A."/>
            <person name="Szmatola T."/>
            <person name="Kosecka-Strojek M."/>
            <person name="Arent Z."/>
            <person name="Latowski D."/>
        </authorList>
    </citation>
    <scope>NUCLEOTIDE SEQUENCE</scope>
    <source>
        <strain evidence="3">Hg7Tf</strain>
    </source>
</reference>
<dbReference type="SUPFAM" id="SSF51735">
    <property type="entry name" value="NAD(P)-binding Rossmann-fold domains"/>
    <property type="match status" value="1"/>
</dbReference>
<dbReference type="CDD" id="cd05233">
    <property type="entry name" value="SDR_c"/>
    <property type="match status" value="1"/>
</dbReference>
<gene>
    <name evidence="3" type="ORF">AB4Y39_12370</name>
</gene>
<keyword evidence="2 3" id="KW-0560">Oxidoreductase</keyword>
<organism evidence="3">
    <name type="scientific">Pseudomonas sp. Hg7Tf</name>
    <dbReference type="NCBI Taxonomy" id="3236988"/>
    <lineage>
        <taxon>Bacteria</taxon>
        <taxon>Pseudomonadati</taxon>
        <taxon>Pseudomonadota</taxon>
        <taxon>Gammaproteobacteria</taxon>
        <taxon>Pseudomonadales</taxon>
        <taxon>Pseudomonadaceae</taxon>
        <taxon>Pseudomonas</taxon>
    </lineage>
</organism>
<evidence type="ECO:0000256" key="1">
    <source>
        <dbReference type="ARBA" id="ARBA00006484"/>
    </source>
</evidence>
<dbReference type="EMBL" id="CP162607">
    <property type="protein sequence ID" value="XDK39420.1"/>
    <property type="molecule type" value="Genomic_DNA"/>
</dbReference>
<evidence type="ECO:0000256" key="2">
    <source>
        <dbReference type="ARBA" id="ARBA00023002"/>
    </source>
</evidence>
<dbReference type="FunFam" id="3.40.50.720:FF:000084">
    <property type="entry name" value="Short-chain dehydrogenase reductase"/>
    <property type="match status" value="1"/>
</dbReference>
<dbReference type="PANTHER" id="PTHR43639">
    <property type="entry name" value="OXIDOREDUCTASE, SHORT-CHAIN DEHYDROGENASE/REDUCTASE FAMILY (AFU_ORTHOLOGUE AFUA_5G02870)"/>
    <property type="match status" value="1"/>
</dbReference>
<dbReference type="AlphaFoldDB" id="A0AB39I9J3"/>